<accession>A0A426YWN9</accession>
<evidence type="ECO:0000313" key="2">
    <source>
        <dbReference type="Proteomes" id="UP000287651"/>
    </source>
</evidence>
<gene>
    <name evidence="1" type="ORF">B296_00040537</name>
</gene>
<name>A0A426YWN9_ENSVE</name>
<dbReference type="AlphaFoldDB" id="A0A426YWN9"/>
<reference evidence="1 2" key="1">
    <citation type="journal article" date="2014" name="Agronomy (Basel)">
        <title>A Draft Genome Sequence for Ensete ventricosum, the Drought-Tolerant Tree Against Hunger.</title>
        <authorList>
            <person name="Harrison J."/>
            <person name="Moore K.A."/>
            <person name="Paszkiewicz K."/>
            <person name="Jones T."/>
            <person name="Grant M."/>
            <person name="Ambacheew D."/>
            <person name="Muzemil S."/>
            <person name="Studholme D.J."/>
        </authorList>
    </citation>
    <scope>NUCLEOTIDE SEQUENCE [LARGE SCALE GENOMIC DNA]</scope>
</reference>
<sequence>MRRCCAPQVAASARDRALLPLGDSPYGLATSPCAATWSAGPPAGAVPTGGHRCEWVPHYRLLLLWAPCCKWLPLWVAALAGGLGHIRLSPCRWPATLFPRCLHYENATRTCRIILCNAILSYVV</sequence>
<organism evidence="1 2">
    <name type="scientific">Ensete ventricosum</name>
    <name type="common">Abyssinian banana</name>
    <name type="synonym">Musa ensete</name>
    <dbReference type="NCBI Taxonomy" id="4639"/>
    <lineage>
        <taxon>Eukaryota</taxon>
        <taxon>Viridiplantae</taxon>
        <taxon>Streptophyta</taxon>
        <taxon>Embryophyta</taxon>
        <taxon>Tracheophyta</taxon>
        <taxon>Spermatophyta</taxon>
        <taxon>Magnoliopsida</taxon>
        <taxon>Liliopsida</taxon>
        <taxon>Zingiberales</taxon>
        <taxon>Musaceae</taxon>
        <taxon>Ensete</taxon>
    </lineage>
</organism>
<protein>
    <submittedName>
        <fullName evidence="1">Uncharacterized protein</fullName>
    </submittedName>
</protein>
<dbReference type="EMBL" id="AMZH03009755">
    <property type="protein sequence ID" value="RRT56149.1"/>
    <property type="molecule type" value="Genomic_DNA"/>
</dbReference>
<evidence type="ECO:0000313" key="1">
    <source>
        <dbReference type="EMBL" id="RRT56149.1"/>
    </source>
</evidence>
<comment type="caution">
    <text evidence="1">The sequence shown here is derived from an EMBL/GenBank/DDBJ whole genome shotgun (WGS) entry which is preliminary data.</text>
</comment>
<dbReference type="Proteomes" id="UP000287651">
    <property type="component" value="Unassembled WGS sequence"/>
</dbReference>
<proteinExistence type="predicted"/>